<evidence type="ECO:0000313" key="2">
    <source>
        <dbReference type="Proteomes" id="UP001445076"/>
    </source>
</evidence>
<comment type="caution">
    <text evidence="1">The sequence shown here is derived from an EMBL/GenBank/DDBJ whole genome shotgun (WGS) entry which is preliminary data.</text>
</comment>
<sequence>AYWNEENLLTMLNTVKEYRLLCHDSAELERVLSSDELWNEVASRQNASHKLHPSKCLQHFSLLCQQYKSVLTYNFQISKEVAGRSMGFQDIIENILMPFTCHDADFDIRDEWWASEGGGDWNRRETLDLLFTVR</sequence>
<name>A0AAW0VU88_CHEQU</name>
<accession>A0AAW0VU88</accession>
<dbReference type="EMBL" id="JARKIK010000342">
    <property type="protein sequence ID" value="KAK8720543.1"/>
    <property type="molecule type" value="Genomic_DNA"/>
</dbReference>
<evidence type="ECO:0000313" key="1">
    <source>
        <dbReference type="EMBL" id="KAK8720543.1"/>
    </source>
</evidence>
<dbReference type="Proteomes" id="UP001445076">
    <property type="component" value="Unassembled WGS sequence"/>
</dbReference>
<organism evidence="1 2">
    <name type="scientific">Cherax quadricarinatus</name>
    <name type="common">Australian red claw crayfish</name>
    <dbReference type="NCBI Taxonomy" id="27406"/>
    <lineage>
        <taxon>Eukaryota</taxon>
        <taxon>Metazoa</taxon>
        <taxon>Ecdysozoa</taxon>
        <taxon>Arthropoda</taxon>
        <taxon>Crustacea</taxon>
        <taxon>Multicrustacea</taxon>
        <taxon>Malacostraca</taxon>
        <taxon>Eumalacostraca</taxon>
        <taxon>Eucarida</taxon>
        <taxon>Decapoda</taxon>
        <taxon>Pleocyemata</taxon>
        <taxon>Astacidea</taxon>
        <taxon>Parastacoidea</taxon>
        <taxon>Parastacidae</taxon>
        <taxon>Cherax</taxon>
    </lineage>
</organism>
<feature type="non-terminal residue" evidence="1">
    <location>
        <position position="1"/>
    </location>
</feature>
<reference evidence="1 2" key="1">
    <citation type="journal article" date="2024" name="BMC Genomics">
        <title>Genome assembly of redclaw crayfish (Cherax quadricarinatus) provides insights into its immune adaptation and hypoxia tolerance.</title>
        <authorList>
            <person name="Liu Z."/>
            <person name="Zheng J."/>
            <person name="Li H."/>
            <person name="Fang K."/>
            <person name="Wang S."/>
            <person name="He J."/>
            <person name="Zhou D."/>
            <person name="Weng S."/>
            <person name="Chi M."/>
            <person name="Gu Z."/>
            <person name="He J."/>
            <person name="Li F."/>
            <person name="Wang M."/>
        </authorList>
    </citation>
    <scope>NUCLEOTIDE SEQUENCE [LARGE SCALE GENOMIC DNA]</scope>
    <source>
        <strain evidence="1">ZL_2023a</strain>
    </source>
</reference>
<keyword evidence="2" id="KW-1185">Reference proteome</keyword>
<proteinExistence type="predicted"/>
<gene>
    <name evidence="1" type="ORF">OTU49_013255</name>
</gene>
<feature type="non-terminal residue" evidence="1">
    <location>
        <position position="134"/>
    </location>
</feature>
<protein>
    <submittedName>
        <fullName evidence="1">Uncharacterized protein</fullName>
    </submittedName>
</protein>
<dbReference type="AlphaFoldDB" id="A0AAW0VU88"/>